<feature type="compositionally biased region" description="Low complexity" evidence="1">
    <location>
        <begin position="172"/>
        <end position="190"/>
    </location>
</feature>
<feature type="region of interest" description="Disordered" evidence="1">
    <location>
        <begin position="1"/>
        <end position="41"/>
    </location>
</feature>
<keyword evidence="4" id="KW-1185">Reference proteome</keyword>
<dbReference type="SUPFAM" id="SSF52113">
    <property type="entry name" value="BRCT domain"/>
    <property type="match status" value="1"/>
</dbReference>
<name>A0A1V6T1V8_9EURO</name>
<dbReference type="Proteomes" id="UP000191285">
    <property type="component" value="Unassembled WGS sequence"/>
</dbReference>
<feature type="region of interest" description="Disordered" evidence="1">
    <location>
        <begin position="140"/>
        <end position="248"/>
    </location>
</feature>
<dbReference type="GO" id="GO:0070987">
    <property type="term" value="P:error-free translesion synthesis"/>
    <property type="evidence" value="ECO:0007669"/>
    <property type="project" value="TreeGrafter"/>
</dbReference>
<reference evidence="4" key="1">
    <citation type="journal article" date="2017" name="Nat. Microbiol.">
        <title>Global analysis of biosynthetic gene clusters reveals vast potential of secondary metabolite production in Penicillium species.</title>
        <authorList>
            <person name="Nielsen J.C."/>
            <person name="Grijseels S."/>
            <person name="Prigent S."/>
            <person name="Ji B."/>
            <person name="Dainat J."/>
            <person name="Nielsen K.F."/>
            <person name="Frisvad J.C."/>
            <person name="Workman M."/>
            <person name="Nielsen J."/>
        </authorList>
    </citation>
    <scope>NUCLEOTIDE SEQUENCE [LARGE SCALE GENOMIC DNA]</scope>
    <source>
        <strain evidence="4">IBT 24891</strain>
    </source>
</reference>
<evidence type="ECO:0000313" key="3">
    <source>
        <dbReference type="EMBL" id="OQE20348.1"/>
    </source>
</evidence>
<dbReference type="GO" id="GO:0003887">
    <property type="term" value="F:DNA-directed DNA polymerase activity"/>
    <property type="evidence" value="ECO:0007669"/>
    <property type="project" value="TreeGrafter"/>
</dbReference>
<sequence>MPPQKPKQPPLRNTTFDNWVSHSTGHQVADNPYSNTTAWRDTRAEKLSRQYSTGNCLPASGREGGYYSSASASANPGAFDGTILPDSPDTDSGKTGLYRGGDGIKTSKVGSGGEYRWVSDAEAQRSRIGVKDIRSFMGVNKRKAEDQGQWTEKKLRLVNPVGGETETRSLSRDSSLSTTRSGSVSGSGSTQARSSPAHATCAEITEAQIPSPVLGKDEGKNDSETRNSDSHSISEQPQNAPRTPKSTIFTGTSIYINGTTLPKISDHKLKHLLVANGANVASYMSRKNVTHIIVAQPGTKGSGAGGGLAARKLENEISRGGWKGTKIVGVEWVLESIQAGKRLSEARFSVLNVASKGQRSVAGYFGA</sequence>
<dbReference type="SMART" id="SM00292">
    <property type="entry name" value="BRCT"/>
    <property type="match status" value="1"/>
</dbReference>
<feature type="domain" description="BRCT" evidence="2">
    <location>
        <begin position="244"/>
        <end position="350"/>
    </location>
</feature>
<dbReference type="GO" id="GO:0042276">
    <property type="term" value="P:error-prone translesion synthesis"/>
    <property type="evidence" value="ECO:0007669"/>
    <property type="project" value="TreeGrafter"/>
</dbReference>
<feature type="compositionally biased region" description="Polar residues" evidence="1">
    <location>
        <begin position="11"/>
        <end position="39"/>
    </location>
</feature>
<feature type="region of interest" description="Disordered" evidence="1">
    <location>
        <begin position="78"/>
        <end position="112"/>
    </location>
</feature>
<evidence type="ECO:0000256" key="1">
    <source>
        <dbReference type="SAM" id="MobiDB-lite"/>
    </source>
</evidence>
<accession>A0A1V6T1V8</accession>
<dbReference type="PROSITE" id="PS50172">
    <property type="entry name" value="BRCT"/>
    <property type="match status" value="1"/>
</dbReference>
<evidence type="ECO:0000259" key="2">
    <source>
        <dbReference type="PROSITE" id="PS50172"/>
    </source>
</evidence>
<dbReference type="EMBL" id="MLKD01000013">
    <property type="protein sequence ID" value="OQE20348.1"/>
    <property type="molecule type" value="Genomic_DNA"/>
</dbReference>
<dbReference type="GO" id="GO:0005634">
    <property type="term" value="C:nucleus"/>
    <property type="evidence" value="ECO:0007669"/>
    <property type="project" value="TreeGrafter"/>
</dbReference>
<dbReference type="InterPro" id="IPR001357">
    <property type="entry name" value="BRCT_dom"/>
</dbReference>
<dbReference type="PANTHER" id="PTHR45990:SF1">
    <property type="entry name" value="DNA REPAIR PROTEIN REV1"/>
    <property type="match status" value="1"/>
</dbReference>
<dbReference type="GO" id="GO:0017125">
    <property type="term" value="F:deoxycytidyl transferase activity"/>
    <property type="evidence" value="ECO:0007669"/>
    <property type="project" value="TreeGrafter"/>
</dbReference>
<feature type="compositionally biased region" description="Polar residues" evidence="1">
    <location>
        <begin position="230"/>
        <end position="248"/>
    </location>
</feature>
<evidence type="ECO:0000313" key="4">
    <source>
        <dbReference type="Proteomes" id="UP000191285"/>
    </source>
</evidence>
<dbReference type="Pfam" id="PF16589">
    <property type="entry name" value="BRCT_2"/>
    <property type="match status" value="1"/>
</dbReference>
<dbReference type="Gene3D" id="3.40.50.10190">
    <property type="entry name" value="BRCT domain"/>
    <property type="match status" value="1"/>
</dbReference>
<gene>
    <name evidence="3" type="ORF">PENSTE_c013G10195</name>
</gene>
<feature type="compositionally biased region" description="Basic and acidic residues" evidence="1">
    <location>
        <begin position="142"/>
        <end position="155"/>
    </location>
</feature>
<dbReference type="AlphaFoldDB" id="A0A1V6T1V8"/>
<feature type="compositionally biased region" description="Basic and acidic residues" evidence="1">
    <location>
        <begin position="215"/>
        <end position="229"/>
    </location>
</feature>
<comment type="caution">
    <text evidence="3">The sequence shown here is derived from an EMBL/GenBank/DDBJ whole genome shotgun (WGS) entry which is preliminary data.</text>
</comment>
<dbReference type="STRING" id="303698.A0A1V6T1V8"/>
<dbReference type="OrthoDB" id="427711at2759"/>
<dbReference type="InterPro" id="IPR036420">
    <property type="entry name" value="BRCT_dom_sf"/>
</dbReference>
<organism evidence="3 4">
    <name type="scientific">Penicillium steckii</name>
    <dbReference type="NCBI Taxonomy" id="303698"/>
    <lineage>
        <taxon>Eukaryota</taxon>
        <taxon>Fungi</taxon>
        <taxon>Dikarya</taxon>
        <taxon>Ascomycota</taxon>
        <taxon>Pezizomycotina</taxon>
        <taxon>Eurotiomycetes</taxon>
        <taxon>Eurotiomycetidae</taxon>
        <taxon>Eurotiales</taxon>
        <taxon>Aspergillaceae</taxon>
        <taxon>Penicillium</taxon>
    </lineage>
</organism>
<proteinExistence type="predicted"/>
<dbReference type="PANTHER" id="PTHR45990">
    <property type="entry name" value="DNA REPAIR PROTEIN REV1"/>
    <property type="match status" value="1"/>
</dbReference>
<protein>
    <recommendedName>
        <fullName evidence="2">BRCT domain-containing protein</fullName>
    </recommendedName>
</protein>